<gene>
    <name evidence="1" type="ORF">SAMN05216252_106273</name>
</gene>
<accession>A0A239F1Z6</accession>
<dbReference type="SUPFAM" id="SSF56731">
    <property type="entry name" value="DNA primase core"/>
    <property type="match status" value="1"/>
</dbReference>
<dbReference type="Gene3D" id="3.40.1360.10">
    <property type="match status" value="1"/>
</dbReference>
<organism evidence="1 2">
    <name type="scientific">Actinacidiphila glaucinigra</name>
    <dbReference type="NCBI Taxonomy" id="235986"/>
    <lineage>
        <taxon>Bacteria</taxon>
        <taxon>Bacillati</taxon>
        <taxon>Actinomycetota</taxon>
        <taxon>Actinomycetes</taxon>
        <taxon>Kitasatosporales</taxon>
        <taxon>Streptomycetaceae</taxon>
        <taxon>Actinacidiphila</taxon>
    </lineage>
</organism>
<dbReference type="Proteomes" id="UP000198280">
    <property type="component" value="Unassembled WGS sequence"/>
</dbReference>
<keyword evidence="2" id="KW-1185">Reference proteome</keyword>
<dbReference type="CDD" id="cd01029">
    <property type="entry name" value="TOPRIM_primases"/>
    <property type="match status" value="1"/>
</dbReference>
<dbReference type="EMBL" id="FZOF01000006">
    <property type="protein sequence ID" value="SNS50946.1"/>
    <property type="molecule type" value="Genomic_DNA"/>
</dbReference>
<reference evidence="1 2" key="1">
    <citation type="submission" date="2017-06" db="EMBL/GenBank/DDBJ databases">
        <authorList>
            <person name="Kim H.J."/>
            <person name="Triplett B.A."/>
        </authorList>
    </citation>
    <scope>NUCLEOTIDE SEQUENCE [LARGE SCALE GENOMIC DNA]</scope>
    <source>
        <strain evidence="1 2">CGMCC 4.1858</strain>
    </source>
</reference>
<sequence>MSEHEPLRPLSPSQREMLEEATSAYQAALTPGAAKYLLGRGIGREEAATHRLGVVGEHPFPGHERFRGMLAIPYLDRNGMPLTIRFRCLEDHDHRAHFHGKYNSIKDDPPRIFGVDSIHEAGDTLDITEGELDRIILRKIGLYAVALPGASIFQGRHRRMLAGFNRLRVWGDPDDAGAEFTAKVCRALRSAKGMRLTAGDVTDTYMQGGAQVLLDLIREDDQ</sequence>
<evidence type="ECO:0000313" key="1">
    <source>
        <dbReference type="EMBL" id="SNS50946.1"/>
    </source>
</evidence>
<evidence type="ECO:0008006" key="3">
    <source>
        <dbReference type="Google" id="ProtNLM"/>
    </source>
</evidence>
<protein>
    <recommendedName>
        <fullName evidence="3">DNA primase</fullName>
    </recommendedName>
</protein>
<evidence type="ECO:0000313" key="2">
    <source>
        <dbReference type="Proteomes" id="UP000198280"/>
    </source>
</evidence>
<dbReference type="AlphaFoldDB" id="A0A239F1Z6"/>
<proteinExistence type="predicted"/>
<dbReference type="InterPro" id="IPR034154">
    <property type="entry name" value="TOPRIM_DnaG/twinkle"/>
</dbReference>
<name>A0A239F1Z6_9ACTN</name>